<evidence type="ECO:0000313" key="8">
    <source>
        <dbReference type="EMBL" id="ALS02115.1"/>
    </source>
</evidence>
<keyword evidence="6" id="KW-0812">Transmembrane</keyword>
<dbReference type="NCBIfam" id="TIGR01167">
    <property type="entry name" value="LPXTG_anchor"/>
    <property type="match status" value="1"/>
</dbReference>
<evidence type="ECO:0000313" key="9">
    <source>
        <dbReference type="Proteomes" id="UP000065511"/>
    </source>
</evidence>
<feature type="compositionally biased region" description="Polar residues" evidence="5">
    <location>
        <begin position="58"/>
        <end position="71"/>
    </location>
</feature>
<evidence type="ECO:0000256" key="3">
    <source>
        <dbReference type="ARBA" id="ARBA00022729"/>
    </source>
</evidence>
<evidence type="ECO:0000256" key="1">
    <source>
        <dbReference type="ARBA" id="ARBA00022512"/>
    </source>
</evidence>
<gene>
    <name evidence="8" type="ORF">ATZ33_12195</name>
</gene>
<dbReference type="EMBL" id="CP013614">
    <property type="protein sequence ID" value="ALS02115.1"/>
    <property type="molecule type" value="Genomic_DNA"/>
</dbReference>
<keyword evidence="4" id="KW-0572">Peptidoglycan-anchor</keyword>
<reference evidence="8 9" key="1">
    <citation type="submission" date="2015-12" db="EMBL/GenBank/DDBJ databases">
        <authorList>
            <person name="Lauer A."/>
            <person name="Humrighouse B."/>
            <person name="Loparev V."/>
            <person name="Shewmaker P.L."/>
            <person name="Whitney A.M."/>
            <person name="McLaughlin R.W."/>
        </authorList>
    </citation>
    <scope>NUCLEOTIDE SEQUENCE [LARGE SCALE GENOMIC DNA]</scope>
    <source>
        <strain evidence="8 9">LMG 23085</strain>
    </source>
</reference>
<feature type="transmembrane region" description="Helical" evidence="6">
    <location>
        <begin position="86"/>
        <end position="104"/>
    </location>
</feature>
<dbReference type="Proteomes" id="UP000065511">
    <property type="component" value="Chromosome"/>
</dbReference>
<keyword evidence="1" id="KW-0134">Cell wall</keyword>
<keyword evidence="9" id="KW-1185">Reference proteome</keyword>
<protein>
    <recommendedName>
        <fullName evidence="7">Gram-positive cocci surface proteins LPxTG domain-containing protein</fullName>
    </recommendedName>
</protein>
<name>A0ABM5WA37_9ENTE</name>
<evidence type="ECO:0000256" key="6">
    <source>
        <dbReference type="SAM" id="Phobius"/>
    </source>
</evidence>
<keyword evidence="6" id="KW-1133">Transmembrane helix</keyword>
<evidence type="ECO:0000259" key="7">
    <source>
        <dbReference type="Pfam" id="PF00746"/>
    </source>
</evidence>
<organism evidence="8 9">
    <name type="scientific">Enterococcus silesiacus</name>
    <dbReference type="NCBI Taxonomy" id="332949"/>
    <lineage>
        <taxon>Bacteria</taxon>
        <taxon>Bacillati</taxon>
        <taxon>Bacillota</taxon>
        <taxon>Bacilli</taxon>
        <taxon>Lactobacillales</taxon>
        <taxon>Enterococcaceae</taxon>
        <taxon>Enterococcus</taxon>
    </lineage>
</organism>
<keyword evidence="3" id="KW-0732">Signal</keyword>
<dbReference type="RefSeq" id="WP_071877926.1">
    <property type="nucleotide sequence ID" value="NZ_JXLC01000013.1"/>
</dbReference>
<evidence type="ECO:0000256" key="4">
    <source>
        <dbReference type="ARBA" id="ARBA00023088"/>
    </source>
</evidence>
<accession>A0ABM5WA37</accession>
<evidence type="ECO:0000256" key="2">
    <source>
        <dbReference type="ARBA" id="ARBA00022525"/>
    </source>
</evidence>
<sequence length="121" mass="13182">MKNRKGICLFITSILFSMMLFILPMKSLGSEGAVQTKGEVTLINGTTATSGSPTSTTKDASLPNTKGQSQKPIGRLPSTGELVQKSLTISGILILLIFLTAYFLRKKNKQSERKKGRMDDE</sequence>
<keyword evidence="2" id="KW-0964">Secreted</keyword>
<feature type="region of interest" description="Disordered" evidence="5">
    <location>
        <begin position="44"/>
        <end position="77"/>
    </location>
</feature>
<evidence type="ECO:0000256" key="5">
    <source>
        <dbReference type="SAM" id="MobiDB-lite"/>
    </source>
</evidence>
<feature type="domain" description="Gram-positive cocci surface proteins LPxTG" evidence="7">
    <location>
        <begin position="71"/>
        <end position="109"/>
    </location>
</feature>
<proteinExistence type="predicted"/>
<feature type="compositionally biased region" description="Low complexity" evidence="5">
    <location>
        <begin position="45"/>
        <end position="57"/>
    </location>
</feature>
<dbReference type="InterPro" id="IPR019931">
    <property type="entry name" value="LPXTG_anchor"/>
</dbReference>
<dbReference type="Pfam" id="PF00746">
    <property type="entry name" value="Gram_pos_anchor"/>
    <property type="match status" value="1"/>
</dbReference>
<keyword evidence="6" id="KW-0472">Membrane</keyword>
<feature type="transmembrane region" description="Helical" evidence="6">
    <location>
        <begin position="7"/>
        <end position="25"/>
    </location>
</feature>